<keyword evidence="2" id="KW-1185">Reference proteome</keyword>
<name>A0A915I101_ROMCU</name>
<sequence length="153" mass="17717">MLCIMFEGWWVALGYSISHFTSVMYMKQSTKPREPTTSKKRKRDKKQTNSLIRNIRPLPILLSIVEGGGLKAQAPACSQQALESPLRVLSNYNVQIKTSDVKIYAKFGFSVEFYYRKAGVKRNLPLRTKMSKLQILFYFVLYKANTKKRKNII</sequence>
<reference evidence="3" key="1">
    <citation type="submission" date="2022-11" db="UniProtKB">
        <authorList>
            <consortium name="WormBaseParasite"/>
        </authorList>
    </citation>
    <scope>IDENTIFICATION</scope>
</reference>
<accession>A0A915I101</accession>
<evidence type="ECO:0000313" key="2">
    <source>
        <dbReference type="Proteomes" id="UP000887565"/>
    </source>
</evidence>
<evidence type="ECO:0000313" key="3">
    <source>
        <dbReference type="WBParaSite" id="nRc.2.0.1.t07803-RA"/>
    </source>
</evidence>
<evidence type="ECO:0000256" key="1">
    <source>
        <dbReference type="SAM" id="MobiDB-lite"/>
    </source>
</evidence>
<feature type="region of interest" description="Disordered" evidence="1">
    <location>
        <begin position="28"/>
        <end position="48"/>
    </location>
</feature>
<proteinExistence type="predicted"/>
<dbReference type="AlphaFoldDB" id="A0A915I101"/>
<dbReference type="WBParaSite" id="nRc.2.0.1.t07803-RA">
    <property type="protein sequence ID" value="nRc.2.0.1.t07803-RA"/>
    <property type="gene ID" value="nRc.2.0.1.g07803"/>
</dbReference>
<protein>
    <submittedName>
        <fullName evidence="3">Uncharacterized protein</fullName>
    </submittedName>
</protein>
<organism evidence="2 3">
    <name type="scientific">Romanomermis culicivorax</name>
    <name type="common">Nematode worm</name>
    <dbReference type="NCBI Taxonomy" id="13658"/>
    <lineage>
        <taxon>Eukaryota</taxon>
        <taxon>Metazoa</taxon>
        <taxon>Ecdysozoa</taxon>
        <taxon>Nematoda</taxon>
        <taxon>Enoplea</taxon>
        <taxon>Dorylaimia</taxon>
        <taxon>Mermithida</taxon>
        <taxon>Mermithoidea</taxon>
        <taxon>Mermithidae</taxon>
        <taxon>Romanomermis</taxon>
    </lineage>
</organism>
<dbReference type="Proteomes" id="UP000887565">
    <property type="component" value="Unplaced"/>
</dbReference>